<feature type="modified residue" description="4-aspartylphosphate" evidence="2">
    <location>
        <position position="91"/>
    </location>
</feature>
<dbReference type="AlphaFoldDB" id="A0A225DDF9"/>
<reference evidence="6" key="1">
    <citation type="submission" date="2017-06" db="EMBL/GenBank/DDBJ databases">
        <title>Genome analysis of Fimbriiglobus ruber SP5, the first member of the order Planctomycetales with confirmed chitinolytic capability.</title>
        <authorList>
            <person name="Ravin N.V."/>
            <person name="Rakitin A.L."/>
            <person name="Ivanova A.A."/>
            <person name="Beletsky A.V."/>
            <person name="Kulichevskaya I.S."/>
            <person name="Mardanov A.V."/>
            <person name="Dedysh S.N."/>
        </authorList>
    </citation>
    <scope>NUCLEOTIDE SEQUENCE [LARGE SCALE GENOMIC DNA]</scope>
    <source>
        <strain evidence="6">SP5</strain>
    </source>
</reference>
<protein>
    <submittedName>
        <fullName evidence="5">Sensory box histidine kinase/response regulator</fullName>
    </submittedName>
</protein>
<evidence type="ECO:0000313" key="5">
    <source>
        <dbReference type="EMBL" id="OWK34147.1"/>
    </source>
</evidence>
<gene>
    <name evidence="5" type="ORF">FRUB_10118</name>
</gene>
<dbReference type="EMBL" id="NIDE01000020">
    <property type="protein sequence ID" value="OWK34147.1"/>
    <property type="molecule type" value="Genomic_DNA"/>
</dbReference>
<dbReference type="Gene3D" id="3.40.50.2300">
    <property type="match status" value="1"/>
</dbReference>
<evidence type="ECO:0000256" key="3">
    <source>
        <dbReference type="SAM" id="MobiDB-lite"/>
    </source>
</evidence>
<keyword evidence="6" id="KW-1185">Reference proteome</keyword>
<dbReference type="InterPro" id="IPR050595">
    <property type="entry name" value="Bact_response_regulator"/>
</dbReference>
<dbReference type="GO" id="GO:0000160">
    <property type="term" value="P:phosphorelay signal transduction system"/>
    <property type="evidence" value="ECO:0007669"/>
    <property type="project" value="InterPro"/>
</dbReference>
<dbReference type="Pfam" id="PF00072">
    <property type="entry name" value="Response_reg"/>
    <property type="match status" value="1"/>
</dbReference>
<organism evidence="5 6">
    <name type="scientific">Fimbriiglobus ruber</name>
    <dbReference type="NCBI Taxonomy" id="1908690"/>
    <lineage>
        <taxon>Bacteria</taxon>
        <taxon>Pseudomonadati</taxon>
        <taxon>Planctomycetota</taxon>
        <taxon>Planctomycetia</taxon>
        <taxon>Gemmatales</taxon>
        <taxon>Gemmataceae</taxon>
        <taxon>Fimbriiglobus</taxon>
    </lineage>
</organism>
<feature type="domain" description="Response regulatory" evidence="4">
    <location>
        <begin position="40"/>
        <end position="156"/>
    </location>
</feature>
<name>A0A225DDF9_9BACT</name>
<evidence type="ECO:0000256" key="2">
    <source>
        <dbReference type="PROSITE-ProRule" id="PRU00169"/>
    </source>
</evidence>
<keyword evidence="1 2" id="KW-0597">Phosphoprotein</keyword>
<dbReference type="PANTHER" id="PTHR44591:SF3">
    <property type="entry name" value="RESPONSE REGULATORY DOMAIN-CONTAINING PROTEIN"/>
    <property type="match status" value="1"/>
</dbReference>
<keyword evidence="5" id="KW-0418">Kinase</keyword>
<evidence type="ECO:0000259" key="4">
    <source>
        <dbReference type="PROSITE" id="PS50110"/>
    </source>
</evidence>
<feature type="region of interest" description="Disordered" evidence="3">
    <location>
        <begin position="159"/>
        <end position="180"/>
    </location>
</feature>
<dbReference type="GO" id="GO:0016301">
    <property type="term" value="F:kinase activity"/>
    <property type="evidence" value="ECO:0007669"/>
    <property type="project" value="UniProtKB-KW"/>
</dbReference>
<comment type="caution">
    <text evidence="5">The sequence shown here is derived from an EMBL/GenBank/DDBJ whole genome shotgun (WGS) entry which is preliminary data.</text>
</comment>
<evidence type="ECO:0000256" key="1">
    <source>
        <dbReference type="ARBA" id="ARBA00022553"/>
    </source>
</evidence>
<dbReference type="SUPFAM" id="SSF52172">
    <property type="entry name" value="CheY-like"/>
    <property type="match status" value="1"/>
</dbReference>
<dbReference type="InterPro" id="IPR001789">
    <property type="entry name" value="Sig_transdc_resp-reg_receiver"/>
</dbReference>
<dbReference type="Proteomes" id="UP000214646">
    <property type="component" value="Unassembled WGS sequence"/>
</dbReference>
<accession>A0A225DDF9</accession>
<evidence type="ECO:0000313" key="6">
    <source>
        <dbReference type="Proteomes" id="UP000214646"/>
    </source>
</evidence>
<sequence length="180" mass="19493">MQSEPGRGTTFKIYLPVAEGSNTQRELRSQAIDIPKGAETILLVEDEAGVRRLTRSSLERFGYTVMEAEHGGEAVRLAEAYDGPIHVLVSDVVMPEMGGRVLSERITAARPGIKVVFISGYTDDTVVRHGVLEAGMAFLQKPFSPGALVRKVREVLDGKRTPSRTQIPVDVARAGPPDPG</sequence>
<proteinExistence type="predicted"/>
<dbReference type="InterPro" id="IPR011006">
    <property type="entry name" value="CheY-like_superfamily"/>
</dbReference>
<keyword evidence="5" id="KW-0808">Transferase</keyword>
<dbReference type="PANTHER" id="PTHR44591">
    <property type="entry name" value="STRESS RESPONSE REGULATOR PROTEIN 1"/>
    <property type="match status" value="1"/>
</dbReference>
<dbReference type="SMART" id="SM00448">
    <property type="entry name" value="REC"/>
    <property type="match status" value="1"/>
</dbReference>
<dbReference type="PROSITE" id="PS50110">
    <property type="entry name" value="RESPONSE_REGULATORY"/>
    <property type="match status" value="1"/>
</dbReference>